<evidence type="ECO:0000256" key="1">
    <source>
        <dbReference type="ARBA" id="ARBA00022801"/>
    </source>
</evidence>
<protein>
    <submittedName>
        <fullName evidence="3">Alpha/beta-hydrolase</fullName>
    </submittedName>
</protein>
<organism evidence="3 4">
    <name type="scientific">Zopfia rhizophila CBS 207.26</name>
    <dbReference type="NCBI Taxonomy" id="1314779"/>
    <lineage>
        <taxon>Eukaryota</taxon>
        <taxon>Fungi</taxon>
        <taxon>Dikarya</taxon>
        <taxon>Ascomycota</taxon>
        <taxon>Pezizomycotina</taxon>
        <taxon>Dothideomycetes</taxon>
        <taxon>Dothideomycetes incertae sedis</taxon>
        <taxon>Zopfiaceae</taxon>
        <taxon>Zopfia</taxon>
    </lineage>
</organism>
<dbReference type="PANTHER" id="PTHR48081">
    <property type="entry name" value="AB HYDROLASE SUPERFAMILY PROTEIN C4A8.06C"/>
    <property type="match status" value="1"/>
</dbReference>
<name>A0A6A6E468_9PEZI</name>
<evidence type="ECO:0000313" key="4">
    <source>
        <dbReference type="Proteomes" id="UP000800200"/>
    </source>
</evidence>
<dbReference type="AlphaFoldDB" id="A0A6A6E468"/>
<dbReference type="PANTHER" id="PTHR48081:SF25">
    <property type="entry name" value="PUTATIVE (AFU_ORTHOLOGUE AFUA_3G11560)-RELATED"/>
    <property type="match status" value="1"/>
</dbReference>
<dbReference type="SUPFAM" id="SSF53474">
    <property type="entry name" value="alpha/beta-Hydrolases"/>
    <property type="match status" value="1"/>
</dbReference>
<dbReference type="Gene3D" id="3.40.50.1820">
    <property type="entry name" value="alpha/beta hydrolase"/>
    <property type="match status" value="1"/>
</dbReference>
<sequence length="455" mass="51278">MSSEETAAEKFLLQLKQKFLKEKAGFYYLPISVQQAKTAVEFPARGPAQVSRDIILAPSDDTLVKTVMSVIHELGDSTEQIPTPTLENVKIQWSSFRSGVSPNEPEPSIDEREKYRRMSSHTAKEPIIFYAHGGFYCTGSPATSRTLTTALAKSTNGRCFVLDHRLCPQNPFPAALVDAFLAYLSLLYPRPDNHHDPVQAKDVVFAGESAGGNLLLSLLLTIKHIHEKYGGRIKFFDEEVEVPFPSGFACVGCHMDMTVSFEFTDLNLKYDFLLPEPPAMSDKMQKCAVWPSDPPRGDMSCEISALCHPLISPIASRNWRLLPPMFLAYGEEYLGREGKHVAQRAVQDGVVVEFHHYQRLSHCFHLMYPNLLQSQHVIKEMARFFQTCVSKPEVLKCKNLMYPADLSEVVGRDIGLPFVDPEDLPFNKILERMRMRQSKREVWKGPGVKPSSSLL</sequence>
<keyword evidence="1 3" id="KW-0378">Hydrolase</keyword>
<dbReference type="InterPro" id="IPR050300">
    <property type="entry name" value="GDXG_lipolytic_enzyme"/>
</dbReference>
<dbReference type="OrthoDB" id="5354320at2759"/>
<dbReference type="Proteomes" id="UP000800200">
    <property type="component" value="Unassembled WGS sequence"/>
</dbReference>
<gene>
    <name evidence="3" type="ORF">K469DRAFT_571637</name>
</gene>
<evidence type="ECO:0000313" key="3">
    <source>
        <dbReference type="EMBL" id="KAF2186604.1"/>
    </source>
</evidence>
<dbReference type="InterPro" id="IPR013094">
    <property type="entry name" value="AB_hydrolase_3"/>
</dbReference>
<reference evidence="3" key="1">
    <citation type="journal article" date="2020" name="Stud. Mycol.">
        <title>101 Dothideomycetes genomes: a test case for predicting lifestyles and emergence of pathogens.</title>
        <authorList>
            <person name="Haridas S."/>
            <person name="Albert R."/>
            <person name="Binder M."/>
            <person name="Bloem J."/>
            <person name="Labutti K."/>
            <person name="Salamov A."/>
            <person name="Andreopoulos B."/>
            <person name="Baker S."/>
            <person name="Barry K."/>
            <person name="Bills G."/>
            <person name="Bluhm B."/>
            <person name="Cannon C."/>
            <person name="Castanera R."/>
            <person name="Culley D."/>
            <person name="Daum C."/>
            <person name="Ezra D."/>
            <person name="Gonzalez J."/>
            <person name="Henrissat B."/>
            <person name="Kuo A."/>
            <person name="Liang C."/>
            <person name="Lipzen A."/>
            <person name="Lutzoni F."/>
            <person name="Magnuson J."/>
            <person name="Mondo S."/>
            <person name="Nolan M."/>
            <person name="Ohm R."/>
            <person name="Pangilinan J."/>
            <person name="Park H.-J."/>
            <person name="Ramirez L."/>
            <person name="Alfaro M."/>
            <person name="Sun H."/>
            <person name="Tritt A."/>
            <person name="Yoshinaga Y."/>
            <person name="Zwiers L.-H."/>
            <person name="Turgeon B."/>
            <person name="Goodwin S."/>
            <person name="Spatafora J."/>
            <person name="Crous P."/>
            <person name="Grigoriev I."/>
        </authorList>
    </citation>
    <scope>NUCLEOTIDE SEQUENCE</scope>
    <source>
        <strain evidence="3">CBS 207.26</strain>
    </source>
</reference>
<dbReference type="GO" id="GO:0016787">
    <property type="term" value="F:hydrolase activity"/>
    <property type="evidence" value="ECO:0007669"/>
    <property type="project" value="UniProtKB-KW"/>
</dbReference>
<dbReference type="Pfam" id="PF07859">
    <property type="entry name" value="Abhydrolase_3"/>
    <property type="match status" value="2"/>
</dbReference>
<dbReference type="EMBL" id="ML994629">
    <property type="protein sequence ID" value="KAF2186604.1"/>
    <property type="molecule type" value="Genomic_DNA"/>
</dbReference>
<dbReference type="InterPro" id="IPR029058">
    <property type="entry name" value="AB_hydrolase_fold"/>
</dbReference>
<keyword evidence="4" id="KW-1185">Reference proteome</keyword>
<proteinExistence type="predicted"/>
<accession>A0A6A6E468</accession>
<feature type="domain" description="Alpha/beta hydrolase fold-3" evidence="2">
    <location>
        <begin position="128"/>
        <end position="223"/>
    </location>
</feature>
<feature type="domain" description="Alpha/beta hydrolase fold-3" evidence="2">
    <location>
        <begin position="305"/>
        <end position="365"/>
    </location>
</feature>
<evidence type="ECO:0000259" key="2">
    <source>
        <dbReference type="Pfam" id="PF07859"/>
    </source>
</evidence>